<proteinExistence type="inferred from homology"/>
<comment type="similarity">
    <text evidence="2 4">Belongs to the SPP2 family.</text>
</comment>
<dbReference type="InterPro" id="IPR045166">
    <property type="entry name" value="Spp2-like"/>
</dbReference>
<evidence type="ECO:0000256" key="4">
    <source>
        <dbReference type="RuleBase" id="RU369096"/>
    </source>
</evidence>
<keyword evidence="4" id="KW-0507">mRNA processing</keyword>
<dbReference type="OrthoDB" id="5577072at2759"/>
<dbReference type="Proteomes" id="UP000054304">
    <property type="component" value="Unassembled WGS sequence"/>
</dbReference>
<evidence type="ECO:0000313" key="7">
    <source>
        <dbReference type="EMBL" id="CEP62898.1"/>
    </source>
</evidence>
<keyword evidence="4" id="KW-0508">mRNA splicing</keyword>
<sequence>MSGFSLNLKSQKPGKKSGKSDGKKKRTNVFNDSEAGAAKKTKIRLAHVDEYKHPDQEKLVIKPIGVSRPFEKTLVDPPVGNNDLKFGLNTGEVSETDTPKSRVFDKVSAKSEKQHETTDQKDYEDVPIEAFGDALLRGMGWDGKDDTDETPSATGPSNPANSAPKFRPALLGLGAKPGRRSNTHERIGSSAFLPVIKVSKETGKKLSNG</sequence>
<evidence type="ECO:0000256" key="1">
    <source>
        <dbReference type="ARBA" id="ARBA00004123"/>
    </source>
</evidence>
<gene>
    <name evidence="7" type="ORF">LALA0_S06e06370g</name>
</gene>
<dbReference type="AlphaFoldDB" id="A0A0C7NBG0"/>
<evidence type="ECO:0000313" key="8">
    <source>
        <dbReference type="Proteomes" id="UP000054304"/>
    </source>
</evidence>
<dbReference type="EMBL" id="LN736365">
    <property type="protein sequence ID" value="CEP62898.1"/>
    <property type="molecule type" value="Genomic_DNA"/>
</dbReference>
<feature type="compositionally biased region" description="Polar residues" evidence="5">
    <location>
        <begin position="150"/>
        <end position="161"/>
    </location>
</feature>
<evidence type="ECO:0000256" key="2">
    <source>
        <dbReference type="ARBA" id="ARBA00008576"/>
    </source>
</evidence>
<dbReference type="InterPro" id="IPR026822">
    <property type="entry name" value="Spp2/MOS2_G-patch"/>
</dbReference>
<keyword evidence="8" id="KW-1185">Reference proteome</keyword>
<keyword evidence="3 4" id="KW-0539">Nucleus</keyword>
<feature type="compositionally biased region" description="Basic residues" evidence="5">
    <location>
        <begin position="12"/>
        <end position="27"/>
    </location>
</feature>
<dbReference type="GeneID" id="34686381"/>
<reference evidence="7 8" key="1">
    <citation type="submission" date="2014-12" db="EMBL/GenBank/DDBJ databases">
        <authorList>
            <person name="Neuveglise Cecile"/>
        </authorList>
    </citation>
    <scope>NUCLEOTIDE SEQUENCE [LARGE SCALE GENOMIC DNA]</scope>
    <source>
        <strain evidence="7 8">CBS 12615</strain>
    </source>
</reference>
<feature type="domain" description="Spp2/MOS2 G-patch" evidence="6">
    <location>
        <begin position="116"/>
        <end position="177"/>
    </location>
</feature>
<dbReference type="HOGENOM" id="CLU_110336_0_0_1"/>
<dbReference type="PANTHER" id="PTHR15818">
    <property type="entry name" value="G PATCH AND KOW-CONTAINING"/>
    <property type="match status" value="1"/>
</dbReference>
<name>A0A0C7NBG0_9SACH</name>
<dbReference type="GO" id="GO:0005681">
    <property type="term" value="C:spliceosomal complex"/>
    <property type="evidence" value="ECO:0007669"/>
    <property type="project" value="UniProtKB-UniRule"/>
</dbReference>
<feature type="region of interest" description="Disordered" evidence="5">
    <location>
        <begin position="71"/>
        <end position="189"/>
    </location>
</feature>
<dbReference type="GO" id="GO:0000398">
    <property type="term" value="P:mRNA splicing, via spliceosome"/>
    <property type="evidence" value="ECO:0007669"/>
    <property type="project" value="UniProtKB-UniRule"/>
</dbReference>
<feature type="compositionally biased region" description="Basic and acidic residues" evidence="5">
    <location>
        <begin position="97"/>
        <end position="124"/>
    </location>
</feature>
<comment type="subcellular location">
    <subcellularLocation>
        <location evidence="1 4">Nucleus</location>
    </subcellularLocation>
</comment>
<dbReference type="RefSeq" id="XP_022629120.1">
    <property type="nucleotide sequence ID" value="XM_022771970.1"/>
</dbReference>
<evidence type="ECO:0000256" key="5">
    <source>
        <dbReference type="SAM" id="MobiDB-lite"/>
    </source>
</evidence>
<evidence type="ECO:0000256" key="3">
    <source>
        <dbReference type="ARBA" id="ARBA00023242"/>
    </source>
</evidence>
<dbReference type="STRING" id="1245769.A0A0C7NBG0"/>
<keyword evidence="4" id="KW-0747">Spliceosome</keyword>
<comment type="function">
    <text evidence="4">Involved in spliceosome maturation and the first step of pre-mRNA splicing.</text>
</comment>
<feature type="region of interest" description="Disordered" evidence="5">
    <location>
        <begin position="1"/>
        <end position="41"/>
    </location>
</feature>
<accession>A0A0C7NBG0</accession>
<evidence type="ECO:0000259" key="6">
    <source>
        <dbReference type="Pfam" id="PF12656"/>
    </source>
</evidence>
<dbReference type="PANTHER" id="PTHR15818:SF2">
    <property type="entry name" value="G-PATCH DOMAIN AND KOW MOTIFS-CONTAINING PROTEIN"/>
    <property type="match status" value="1"/>
</dbReference>
<organism evidence="7 8">
    <name type="scientific">Lachancea lanzarotensis</name>
    <dbReference type="NCBI Taxonomy" id="1245769"/>
    <lineage>
        <taxon>Eukaryota</taxon>
        <taxon>Fungi</taxon>
        <taxon>Dikarya</taxon>
        <taxon>Ascomycota</taxon>
        <taxon>Saccharomycotina</taxon>
        <taxon>Saccharomycetes</taxon>
        <taxon>Saccharomycetales</taxon>
        <taxon>Saccharomycetaceae</taxon>
        <taxon>Lachancea</taxon>
    </lineage>
</organism>
<dbReference type="Pfam" id="PF12656">
    <property type="entry name" value="G-patch_2"/>
    <property type="match status" value="1"/>
</dbReference>
<protein>
    <recommendedName>
        <fullName evidence="4">Pre-mRNA-splicing factor</fullName>
    </recommendedName>
</protein>